<keyword evidence="5" id="KW-1185">Reference proteome</keyword>
<dbReference type="RefSeq" id="WP_068905497.1">
    <property type="nucleotide sequence ID" value="NZ_JBHUIF010000023.1"/>
</dbReference>
<dbReference type="PANTHER" id="PTHR43626:SF4">
    <property type="entry name" value="GCN5-RELATED N-ACETYLTRANSFERASE 2, CHLOROPLASTIC"/>
    <property type="match status" value="1"/>
</dbReference>
<protein>
    <recommendedName>
        <fullName evidence="3">N-acetyltransferase domain-containing protein</fullName>
    </recommendedName>
</protein>
<dbReference type="Proteomes" id="UP000094936">
    <property type="component" value="Unassembled WGS sequence"/>
</dbReference>
<dbReference type="Pfam" id="PF13508">
    <property type="entry name" value="Acetyltransf_7"/>
    <property type="match status" value="1"/>
</dbReference>
<feature type="domain" description="N-acetyltransferase" evidence="3">
    <location>
        <begin position="1"/>
        <end position="130"/>
    </location>
</feature>
<accession>A0A1C3E8U6</accession>
<evidence type="ECO:0000313" key="4">
    <source>
        <dbReference type="EMBL" id="ODA29698.1"/>
    </source>
</evidence>
<dbReference type="GO" id="GO:0005737">
    <property type="term" value="C:cytoplasm"/>
    <property type="evidence" value="ECO:0007669"/>
    <property type="project" value="TreeGrafter"/>
</dbReference>
<reference evidence="4 5" key="1">
    <citation type="submission" date="2016-05" db="EMBL/GenBank/DDBJ databases">
        <title>Genomic Taxonomy of the Vibrionaceae.</title>
        <authorList>
            <person name="Gomez-Gil B."/>
            <person name="Enciso-Ibarra J."/>
        </authorList>
    </citation>
    <scope>NUCLEOTIDE SEQUENCE [LARGE SCALE GENOMIC DNA]</scope>
    <source>
        <strain evidence="4 5">CAIM 1920</strain>
    </source>
</reference>
<evidence type="ECO:0000256" key="1">
    <source>
        <dbReference type="ARBA" id="ARBA00022679"/>
    </source>
</evidence>
<proteinExistence type="predicted"/>
<dbReference type="OrthoDB" id="9775804at2"/>
<dbReference type="SUPFAM" id="SSF55729">
    <property type="entry name" value="Acyl-CoA N-acyltransferases (Nat)"/>
    <property type="match status" value="1"/>
</dbReference>
<dbReference type="PROSITE" id="PS51186">
    <property type="entry name" value="GNAT"/>
    <property type="match status" value="1"/>
</dbReference>
<dbReference type="CDD" id="cd04301">
    <property type="entry name" value="NAT_SF"/>
    <property type="match status" value="1"/>
</dbReference>
<organism evidence="4 5">
    <name type="scientific">Veronia pacifica</name>
    <dbReference type="NCBI Taxonomy" id="1080227"/>
    <lineage>
        <taxon>Bacteria</taxon>
        <taxon>Pseudomonadati</taxon>
        <taxon>Pseudomonadota</taxon>
        <taxon>Gammaproteobacteria</taxon>
        <taxon>Vibrionales</taxon>
        <taxon>Vibrionaceae</taxon>
        <taxon>Veronia</taxon>
    </lineage>
</organism>
<dbReference type="InterPro" id="IPR045039">
    <property type="entry name" value="NSI-like"/>
</dbReference>
<evidence type="ECO:0000256" key="2">
    <source>
        <dbReference type="ARBA" id="ARBA00023315"/>
    </source>
</evidence>
<dbReference type="InterPro" id="IPR000182">
    <property type="entry name" value="GNAT_dom"/>
</dbReference>
<dbReference type="PANTHER" id="PTHR43626">
    <property type="entry name" value="ACYL-COA N-ACYLTRANSFERASE"/>
    <property type="match status" value="1"/>
</dbReference>
<dbReference type="InterPro" id="IPR016181">
    <property type="entry name" value="Acyl_CoA_acyltransferase"/>
</dbReference>
<dbReference type="STRING" id="1080227.A8L45_21980"/>
<dbReference type="EMBL" id="LYBM01000066">
    <property type="protein sequence ID" value="ODA29698.1"/>
    <property type="molecule type" value="Genomic_DNA"/>
</dbReference>
<keyword evidence="2" id="KW-0012">Acyltransferase</keyword>
<sequence>MKSLLWQSDCSDIHWPTLSQLYFEAGMGNKDSDALATAFSNSKEVCFVFSESTLIAAGRVLADGAYCAIVCDIAVHPDYQGQGIGSQILAGLKEKVADHKRTILFSRAGKEGFYEKHGFVANPNFMVIYK</sequence>
<dbReference type="GO" id="GO:0008080">
    <property type="term" value="F:N-acetyltransferase activity"/>
    <property type="evidence" value="ECO:0007669"/>
    <property type="project" value="InterPro"/>
</dbReference>
<gene>
    <name evidence="4" type="ORF">A8L45_21980</name>
</gene>
<name>A0A1C3E8U6_9GAMM</name>
<keyword evidence="1" id="KW-0808">Transferase</keyword>
<comment type="caution">
    <text evidence="4">The sequence shown here is derived from an EMBL/GenBank/DDBJ whole genome shotgun (WGS) entry which is preliminary data.</text>
</comment>
<dbReference type="Gene3D" id="3.40.630.30">
    <property type="match status" value="1"/>
</dbReference>
<dbReference type="AlphaFoldDB" id="A0A1C3E8U6"/>
<evidence type="ECO:0000313" key="5">
    <source>
        <dbReference type="Proteomes" id="UP000094936"/>
    </source>
</evidence>
<evidence type="ECO:0000259" key="3">
    <source>
        <dbReference type="PROSITE" id="PS51186"/>
    </source>
</evidence>